<dbReference type="Pfam" id="PF07286">
    <property type="entry name" value="D-Glu_cyclase"/>
    <property type="match status" value="1"/>
</dbReference>
<dbReference type="SUPFAM" id="SSF160920">
    <property type="entry name" value="PSTPO5379-like"/>
    <property type="match status" value="1"/>
</dbReference>
<gene>
    <name evidence="3" type="ORF">DBRI00130_LOCUS2416</name>
</gene>
<dbReference type="InterPro" id="IPR009906">
    <property type="entry name" value="D-Glu_cyclase"/>
</dbReference>
<dbReference type="InterPro" id="IPR038021">
    <property type="entry name" value="Putative_hydro-lyase"/>
</dbReference>
<dbReference type="Gene3D" id="3.40.1640.10">
    <property type="entry name" value="PSTPO5379-like"/>
    <property type="match status" value="1"/>
</dbReference>
<accession>A0A6V2ASS0</accession>
<dbReference type="FunFam" id="3.30.2040.10:FF:000001">
    <property type="entry name" value="D-glutamate cyclase, mitochondrial"/>
    <property type="match status" value="1"/>
</dbReference>
<evidence type="ECO:0000313" key="3">
    <source>
        <dbReference type="EMBL" id="CAE4582795.1"/>
    </source>
</evidence>
<dbReference type="Gene3D" id="3.30.2040.10">
    <property type="entry name" value="PSTPO5379-like domain"/>
    <property type="match status" value="1"/>
</dbReference>
<dbReference type="InterPro" id="IPR016938">
    <property type="entry name" value="UPF0317"/>
</dbReference>
<dbReference type="PANTHER" id="PTHR32022:SF10">
    <property type="entry name" value="D-GLUTAMATE CYCLASE, MITOCHONDRIAL"/>
    <property type="match status" value="1"/>
</dbReference>
<sequence>MINTETSHMQTSAIHLKGIKISQNTTERSNNELGEITEPISTPVSVSEQQEWYGAPRPLSTSMLRDFRNKVRSGTFTGPTNGVCPGYLQCNMVVLRNGQDAFDFMLFCQRNKKACPLIEVCDVGSACPLGIAPGADLRTDIPKYRIYRDGILEEEVTDVTDIWPEDSVAFLIGCSFSFDEALTKGGIPLRSVEQNKCVPMYKTNLKCRSSGSLGGNVVVSMRPVKALDVSKMVEITSKFPHAHGSPICIGCPDAIGIQDVNKPDYGDAVEIKSDEVPVFHACGVTPQNIITESKVSFAITHSPGHMFIADLPSDTVF</sequence>
<evidence type="ECO:0000256" key="2">
    <source>
        <dbReference type="ARBA" id="ARBA00023239"/>
    </source>
</evidence>
<evidence type="ECO:0008006" key="4">
    <source>
        <dbReference type="Google" id="ProtNLM"/>
    </source>
</evidence>
<reference evidence="3" key="1">
    <citation type="submission" date="2021-01" db="EMBL/GenBank/DDBJ databases">
        <authorList>
            <person name="Corre E."/>
            <person name="Pelletier E."/>
            <person name="Niang G."/>
            <person name="Scheremetjew M."/>
            <person name="Finn R."/>
            <person name="Kale V."/>
            <person name="Holt S."/>
            <person name="Cochrane G."/>
            <person name="Meng A."/>
            <person name="Brown T."/>
            <person name="Cohen L."/>
        </authorList>
    </citation>
    <scope>NUCLEOTIDE SEQUENCE</scope>
    <source>
        <strain evidence="3">GSO104</strain>
    </source>
</reference>
<dbReference type="AlphaFoldDB" id="A0A6V2ASS0"/>
<dbReference type="GO" id="GO:0006536">
    <property type="term" value="P:glutamate metabolic process"/>
    <property type="evidence" value="ECO:0007669"/>
    <property type="project" value="TreeGrafter"/>
</dbReference>
<dbReference type="NCBIfam" id="NF003969">
    <property type="entry name" value="PRK05463.1"/>
    <property type="match status" value="1"/>
</dbReference>
<proteinExistence type="inferred from homology"/>
<organism evidence="3">
    <name type="scientific">Ditylum brightwellii</name>
    <dbReference type="NCBI Taxonomy" id="49249"/>
    <lineage>
        <taxon>Eukaryota</taxon>
        <taxon>Sar</taxon>
        <taxon>Stramenopiles</taxon>
        <taxon>Ochrophyta</taxon>
        <taxon>Bacillariophyta</taxon>
        <taxon>Mediophyceae</taxon>
        <taxon>Lithodesmiophycidae</taxon>
        <taxon>Lithodesmiales</taxon>
        <taxon>Lithodesmiaceae</taxon>
        <taxon>Ditylum</taxon>
    </lineage>
</organism>
<comment type="similarity">
    <text evidence="1">Belongs to the D-glutamate cyclase family.</text>
</comment>
<dbReference type="GO" id="GO:0047820">
    <property type="term" value="F:D-glutamate cyclase activity"/>
    <property type="evidence" value="ECO:0007669"/>
    <property type="project" value="TreeGrafter"/>
</dbReference>
<protein>
    <recommendedName>
        <fullName evidence="4">DUF1445 domain-containing protein</fullName>
    </recommendedName>
</protein>
<dbReference type="PIRSF" id="PIRSF029755">
    <property type="entry name" value="UCP029755"/>
    <property type="match status" value="1"/>
</dbReference>
<dbReference type="EMBL" id="HBNS01002996">
    <property type="protein sequence ID" value="CAE4582795.1"/>
    <property type="molecule type" value="Transcribed_RNA"/>
</dbReference>
<name>A0A6V2ASS0_9STRA</name>
<keyword evidence="2" id="KW-0456">Lyase</keyword>
<evidence type="ECO:0000256" key="1">
    <source>
        <dbReference type="ARBA" id="ARBA00007896"/>
    </source>
</evidence>
<dbReference type="PANTHER" id="PTHR32022">
    <property type="entry name" value="D-GLUTAMATE CYCLASE, MITOCHONDRIAL"/>
    <property type="match status" value="1"/>
</dbReference>